<dbReference type="AlphaFoldDB" id="A2FRJ9"/>
<evidence type="ECO:0000313" key="2">
    <source>
        <dbReference type="EMBL" id="EAX92461.1"/>
    </source>
</evidence>
<sequence>MKFEEFQLNKLWRTSLIILIGLPILCFFFQVEKDEILVKISLQVTNLIEHKIYYIANSVRNINFFPNENFDHVLHFRDNYNYPDTIKKFNGKFPNQQFPPYSLPIDWQSYNISYAFLRNVHVSRSPSIITPKGRYADTPFHWLPQIQGPTTGKVVYHFDYAIAPGHSFCDSFGHFHIDYFPCILIMPQKIIKTYKILNVPNLEFIHEAFVIIGVPRENRIPPLQINELAFCDIVIYPFTMNYYELCRKVFPKL</sequence>
<name>A2FRJ9_TRIV3</name>
<evidence type="ECO:0000313" key="3">
    <source>
        <dbReference type="Proteomes" id="UP000001542"/>
    </source>
</evidence>
<dbReference type="EMBL" id="DS113966">
    <property type="protein sequence ID" value="EAX92461.1"/>
    <property type="molecule type" value="Genomic_DNA"/>
</dbReference>
<gene>
    <name evidence="2" type="ORF">TVAG_331370</name>
</gene>
<accession>A2FRJ9</accession>
<feature type="transmembrane region" description="Helical" evidence="1">
    <location>
        <begin position="12"/>
        <end position="31"/>
    </location>
</feature>
<proteinExistence type="predicted"/>
<dbReference type="Proteomes" id="UP000001542">
    <property type="component" value="Unassembled WGS sequence"/>
</dbReference>
<dbReference type="VEuPathDB" id="TrichDB:TVAG_331370"/>
<reference evidence="2" key="1">
    <citation type="submission" date="2006-10" db="EMBL/GenBank/DDBJ databases">
        <authorList>
            <person name="Amadeo P."/>
            <person name="Zhao Q."/>
            <person name="Wortman J."/>
            <person name="Fraser-Liggett C."/>
            <person name="Carlton J."/>
        </authorList>
    </citation>
    <scope>NUCLEOTIDE SEQUENCE</scope>
    <source>
        <strain evidence="2">G3</strain>
    </source>
</reference>
<protein>
    <submittedName>
        <fullName evidence="2">Uncharacterized protein</fullName>
    </submittedName>
</protein>
<keyword evidence="3" id="KW-1185">Reference proteome</keyword>
<dbReference type="InParanoid" id="A2FRJ9"/>
<organism evidence="2 3">
    <name type="scientific">Trichomonas vaginalis (strain ATCC PRA-98 / G3)</name>
    <dbReference type="NCBI Taxonomy" id="412133"/>
    <lineage>
        <taxon>Eukaryota</taxon>
        <taxon>Metamonada</taxon>
        <taxon>Parabasalia</taxon>
        <taxon>Trichomonadida</taxon>
        <taxon>Trichomonadidae</taxon>
        <taxon>Trichomonas</taxon>
    </lineage>
</organism>
<keyword evidence="1" id="KW-1133">Transmembrane helix</keyword>
<reference evidence="2" key="2">
    <citation type="journal article" date="2007" name="Science">
        <title>Draft genome sequence of the sexually transmitted pathogen Trichomonas vaginalis.</title>
        <authorList>
            <person name="Carlton J.M."/>
            <person name="Hirt R.P."/>
            <person name="Silva J.C."/>
            <person name="Delcher A.L."/>
            <person name="Schatz M."/>
            <person name="Zhao Q."/>
            <person name="Wortman J.R."/>
            <person name="Bidwell S.L."/>
            <person name="Alsmark U.C.M."/>
            <person name="Besteiro S."/>
            <person name="Sicheritz-Ponten T."/>
            <person name="Noel C.J."/>
            <person name="Dacks J.B."/>
            <person name="Foster P.G."/>
            <person name="Simillion C."/>
            <person name="Van de Peer Y."/>
            <person name="Miranda-Saavedra D."/>
            <person name="Barton G.J."/>
            <person name="Westrop G.D."/>
            <person name="Mueller S."/>
            <person name="Dessi D."/>
            <person name="Fiori P.L."/>
            <person name="Ren Q."/>
            <person name="Paulsen I."/>
            <person name="Zhang H."/>
            <person name="Bastida-Corcuera F.D."/>
            <person name="Simoes-Barbosa A."/>
            <person name="Brown M.T."/>
            <person name="Hayes R.D."/>
            <person name="Mukherjee M."/>
            <person name="Okumura C.Y."/>
            <person name="Schneider R."/>
            <person name="Smith A.J."/>
            <person name="Vanacova S."/>
            <person name="Villalvazo M."/>
            <person name="Haas B.J."/>
            <person name="Pertea M."/>
            <person name="Feldblyum T.V."/>
            <person name="Utterback T.R."/>
            <person name="Shu C.L."/>
            <person name="Osoegawa K."/>
            <person name="de Jong P.J."/>
            <person name="Hrdy I."/>
            <person name="Horvathova L."/>
            <person name="Zubacova Z."/>
            <person name="Dolezal P."/>
            <person name="Malik S.B."/>
            <person name="Logsdon J.M. Jr."/>
            <person name="Henze K."/>
            <person name="Gupta A."/>
            <person name="Wang C.C."/>
            <person name="Dunne R.L."/>
            <person name="Upcroft J.A."/>
            <person name="Upcroft P."/>
            <person name="White O."/>
            <person name="Salzberg S.L."/>
            <person name="Tang P."/>
            <person name="Chiu C.-H."/>
            <person name="Lee Y.-S."/>
            <person name="Embley T.M."/>
            <person name="Coombs G.H."/>
            <person name="Mottram J.C."/>
            <person name="Tachezy J."/>
            <person name="Fraser-Liggett C.M."/>
            <person name="Johnson P.J."/>
        </authorList>
    </citation>
    <scope>NUCLEOTIDE SEQUENCE [LARGE SCALE GENOMIC DNA]</scope>
    <source>
        <strain evidence="2">G3</strain>
    </source>
</reference>
<dbReference type="VEuPathDB" id="TrichDB:TVAGG3_1060970"/>
<dbReference type="RefSeq" id="XP_001305391.1">
    <property type="nucleotide sequence ID" value="XM_001305390.1"/>
</dbReference>
<evidence type="ECO:0000256" key="1">
    <source>
        <dbReference type="SAM" id="Phobius"/>
    </source>
</evidence>
<keyword evidence="1" id="KW-0472">Membrane</keyword>
<dbReference type="KEGG" id="tva:4750173"/>
<keyword evidence="1" id="KW-0812">Transmembrane</keyword>